<reference evidence="1 2" key="1">
    <citation type="journal article" date="2019" name="Int. J. Syst. Evol. Microbiol.">
        <title>The Global Catalogue of Microorganisms (GCM) 10K type strain sequencing project: providing services to taxonomists for standard genome sequencing and annotation.</title>
        <authorList>
            <consortium name="The Broad Institute Genomics Platform"/>
            <consortium name="The Broad Institute Genome Sequencing Center for Infectious Disease"/>
            <person name="Wu L."/>
            <person name="Ma J."/>
        </authorList>
    </citation>
    <scope>NUCLEOTIDE SEQUENCE [LARGE SCALE GENOMIC DNA]</scope>
    <source>
        <strain evidence="1 2">JCM 14283</strain>
    </source>
</reference>
<name>A0ABN2U8L3_9MICO</name>
<dbReference type="EMBL" id="BAAANB010000021">
    <property type="protein sequence ID" value="GAA2031315.1"/>
    <property type="molecule type" value="Genomic_DNA"/>
</dbReference>
<proteinExistence type="predicted"/>
<organism evidence="1 2">
    <name type="scientific">Terrabacter terrae</name>
    <dbReference type="NCBI Taxonomy" id="318434"/>
    <lineage>
        <taxon>Bacteria</taxon>
        <taxon>Bacillati</taxon>
        <taxon>Actinomycetota</taxon>
        <taxon>Actinomycetes</taxon>
        <taxon>Micrococcales</taxon>
        <taxon>Intrasporangiaceae</taxon>
        <taxon>Terrabacter</taxon>
    </lineage>
</organism>
<evidence type="ECO:0000313" key="2">
    <source>
        <dbReference type="Proteomes" id="UP001501285"/>
    </source>
</evidence>
<dbReference type="Proteomes" id="UP001501285">
    <property type="component" value="Unassembled WGS sequence"/>
</dbReference>
<gene>
    <name evidence="1" type="ORF">GCM10009740_21380</name>
</gene>
<accession>A0ABN2U8L3</accession>
<evidence type="ECO:0000313" key="1">
    <source>
        <dbReference type="EMBL" id="GAA2031315.1"/>
    </source>
</evidence>
<protein>
    <submittedName>
        <fullName evidence="1">Uncharacterized protein</fullName>
    </submittedName>
</protein>
<keyword evidence="2" id="KW-1185">Reference proteome</keyword>
<comment type="caution">
    <text evidence="1">The sequence shown here is derived from an EMBL/GenBank/DDBJ whole genome shotgun (WGS) entry which is preliminary data.</text>
</comment>
<sequence length="92" mass="9705">MTTMPDYAVRAAFDEVLSREVDERLLALVPGAVVSHPLEGGTEVAVPTTGRNVLHVADDLCRVATRLWGIAGVDPVALSIDPVALSIGLLED</sequence>